<evidence type="ECO:0000256" key="10">
    <source>
        <dbReference type="HAMAP-Rule" id="MF_00115"/>
    </source>
</evidence>
<dbReference type="Pfam" id="PF01741">
    <property type="entry name" value="MscL"/>
    <property type="match status" value="1"/>
</dbReference>
<evidence type="ECO:0000256" key="3">
    <source>
        <dbReference type="ARBA" id="ARBA00022448"/>
    </source>
</evidence>
<feature type="transmembrane region" description="Helical" evidence="10">
    <location>
        <begin position="91"/>
        <end position="114"/>
    </location>
</feature>
<gene>
    <name evidence="10 12" type="primary">mscL</name>
    <name evidence="12" type="ORF">GCM10009821_07390</name>
</gene>
<sequence>MTAPAVPHYARRAGRDGRARRTNQRGHTMIQGFKDFLLRGNIIDLAVAVVIGAAFTALVGSFTSSFIEPMIGLVAGGGETGGSFIVNGQEFTYGAFITAVITFLITAAVVYFVFVMPMKTLNERLNRGQEPEPEGVSEDIQLLREIRDALNARP</sequence>
<dbReference type="InterPro" id="IPR001185">
    <property type="entry name" value="MS_channel"/>
</dbReference>
<keyword evidence="6 10" id="KW-1133">Transmembrane helix</keyword>
<evidence type="ECO:0000256" key="6">
    <source>
        <dbReference type="ARBA" id="ARBA00022989"/>
    </source>
</evidence>
<dbReference type="Proteomes" id="UP001501480">
    <property type="component" value="Unassembled WGS sequence"/>
</dbReference>
<evidence type="ECO:0000256" key="9">
    <source>
        <dbReference type="ARBA" id="ARBA00023303"/>
    </source>
</evidence>
<comment type="subcellular location">
    <subcellularLocation>
        <location evidence="1 10">Cell membrane</location>
        <topology evidence="1 10">Multi-pass membrane protein</topology>
    </subcellularLocation>
</comment>
<keyword evidence="9 10" id="KW-0407">Ion channel</keyword>
<dbReference type="SUPFAM" id="SSF81330">
    <property type="entry name" value="Gated mechanosensitive channel"/>
    <property type="match status" value="1"/>
</dbReference>
<keyword evidence="5 10" id="KW-0812">Transmembrane</keyword>
<keyword evidence="8 10" id="KW-0472">Membrane</keyword>
<protein>
    <recommendedName>
        <fullName evidence="10">Large-conductance mechanosensitive channel</fullName>
    </recommendedName>
</protein>
<evidence type="ECO:0000256" key="5">
    <source>
        <dbReference type="ARBA" id="ARBA00022692"/>
    </source>
</evidence>
<reference evidence="12 13" key="1">
    <citation type="journal article" date="2019" name="Int. J. Syst. Evol. Microbiol.">
        <title>The Global Catalogue of Microorganisms (GCM) 10K type strain sequencing project: providing services to taxonomists for standard genome sequencing and annotation.</title>
        <authorList>
            <consortium name="The Broad Institute Genomics Platform"/>
            <consortium name="The Broad Institute Genome Sequencing Center for Infectious Disease"/>
            <person name="Wu L."/>
            <person name="Ma J."/>
        </authorList>
    </citation>
    <scope>NUCLEOTIDE SEQUENCE [LARGE SCALE GENOMIC DNA]</scope>
    <source>
        <strain evidence="12 13">JCM 15749</strain>
    </source>
</reference>
<comment type="subunit">
    <text evidence="10">Homopentamer.</text>
</comment>
<evidence type="ECO:0000256" key="4">
    <source>
        <dbReference type="ARBA" id="ARBA00022475"/>
    </source>
</evidence>
<dbReference type="PROSITE" id="PS01327">
    <property type="entry name" value="MSCL"/>
    <property type="match status" value="1"/>
</dbReference>
<evidence type="ECO:0000313" key="12">
    <source>
        <dbReference type="EMBL" id="GAA2071922.1"/>
    </source>
</evidence>
<evidence type="ECO:0000313" key="13">
    <source>
        <dbReference type="Proteomes" id="UP001501480"/>
    </source>
</evidence>
<dbReference type="PANTHER" id="PTHR30266:SF2">
    <property type="entry name" value="LARGE-CONDUCTANCE MECHANOSENSITIVE CHANNEL"/>
    <property type="match status" value="1"/>
</dbReference>
<evidence type="ECO:0000256" key="7">
    <source>
        <dbReference type="ARBA" id="ARBA00023065"/>
    </source>
</evidence>
<evidence type="ECO:0000256" key="8">
    <source>
        <dbReference type="ARBA" id="ARBA00023136"/>
    </source>
</evidence>
<keyword evidence="13" id="KW-1185">Reference proteome</keyword>
<dbReference type="NCBIfam" id="TIGR00220">
    <property type="entry name" value="mscL"/>
    <property type="match status" value="1"/>
</dbReference>
<feature type="transmembrane region" description="Helical" evidence="10">
    <location>
        <begin position="42"/>
        <end position="63"/>
    </location>
</feature>
<dbReference type="HAMAP" id="MF_00115">
    <property type="entry name" value="MscL"/>
    <property type="match status" value="1"/>
</dbReference>
<comment type="caution">
    <text evidence="12">The sequence shown here is derived from an EMBL/GenBank/DDBJ whole genome shotgun (WGS) entry which is preliminary data.</text>
</comment>
<dbReference type="Gene3D" id="1.10.1200.120">
    <property type="entry name" value="Large-conductance mechanosensitive channel, MscL, domain 1"/>
    <property type="match status" value="1"/>
</dbReference>
<evidence type="ECO:0000256" key="11">
    <source>
        <dbReference type="SAM" id="MobiDB-lite"/>
    </source>
</evidence>
<keyword evidence="4 10" id="KW-1003">Cell membrane</keyword>
<evidence type="ECO:0000256" key="1">
    <source>
        <dbReference type="ARBA" id="ARBA00004651"/>
    </source>
</evidence>
<dbReference type="InterPro" id="IPR037673">
    <property type="entry name" value="MSC/AndL"/>
</dbReference>
<comment type="similarity">
    <text evidence="2 10">Belongs to the MscL family.</text>
</comment>
<name>A0ABN2VTA2_9ACTN</name>
<dbReference type="PRINTS" id="PR01264">
    <property type="entry name" value="MECHCHANNEL"/>
</dbReference>
<feature type="region of interest" description="Disordered" evidence="11">
    <location>
        <begin position="1"/>
        <end position="24"/>
    </location>
</feature>
<comment type="function">
    <text evidence="10">Channel that opens in response to stretch forces in the membrane lipid bilayer. May participate in the regulation of osmotic pressure changes within the cell.</text>
</comment>
<dbReference type="EMBL" id="BAAAPY010000001">
    <property type="protein sequence ID" value="GAA2071922.1"/>
    <property type="molecule type" value="Genomic_DNA"/>
</dbReference>
<accession>A0ABN2VTA2</accession>
<keyword evidence="7 10" id="KW-0406">Ion transport</keyword>
<dbReference type="InterPro" id="IPR036019">
    <property type="entry name" value="MscL_channel"/>
</dbReference>
<evidence type="ECO:0000256" key="2">
    <source>
        <dbReference type="ARBA" id="ARBA00007254"/>
    </source>
</evidence>
<organism evidence="12 13">
    <name type="scientific">Aeromicrobium halocynthiae</name>
    <dbReference type="NCBI Taxonomy" id="560557"/>
    <lineage>
        <taxon>Bacteria</taxon>
        <taxon>Bacillati</taxon>
        <taxon>Actinomycetota</taxon>
        <taxon>Actinomycetes</taxon>
        <taxon>Propionibacteriales</taxon>
        <taxon>Nocardioidaceae</taxon>
        <taxon>Aeromicrobium</taxon>
    </lineage>
</organism>
<dbReference type="InterPro" id="IPR019823">
    <property type="entry name" value="Mechanosensitive_channel_CS"/>
</dbReference>
<keyword evidence="3 10" id="KW-0813">Transport</keyword>
<proteinExistence type="inferred from homology"/>
<dbReference type="PANTHER" id="PTHR30266">
    <property type="entry name" value="MECHANOSENSITIVE CHANNEL MSCL"/>
    <property type="match status" value="1"/>
</dbReference>